<keyword evidence="4" id="KW-1185">Reference proteome</keyword>
<evidence type="ECO:0000313" key="4">
    <source>
        <dbReference type="Proteomes" id="UP001596456"/>
    </source>
</evidence>
<gene>
    <name evidence="3" type="ORF">ACFQPS_15820</name>
</gene>
<evidence type="ECO:0000313" key="3">
    <source>
        <dbReference type="EMBL" id="MFC7334635.1"/>
    </source>
</evidence>
<dbReference type="RefSeq" id="WP_377360184.1">
    <property type="nucleotide sequence ID" value="NZ_JBHTCM010000018.1"/>
</dbReference>
<protein>
    <submittedName>
        <fullName evidence="3">DUF4212 domain-containing protein</fullName>
    </submittedName>
</protein>
<dbReference type="InterPro" id="IPR019886">
    <property type="entry name" value="Na_symporter_ssu"/>
</dbReference>
<feature type="domain" description="Sodium symporter small subunit" evidence="2">
    <location>
        <begin position="11"/>
        <end position="87"/>
    </location>
</feature>
<evidence type="ECO:0000256" key="1">
    <source>
        <dbReference type="SAM" id="Phobius"/>
    </source>
</evidence>
<accession>A0ABW2L076</accession>
<keyword evidence="1" id="KW-1133">Transmembrane helix</keyword>
<dbReference type="Proteomes" id="UP001596456">
    <property type="component" value="Unassembled WGS sequence"/>
</dbReference>
<dbReference type="NCBIfam" id="TIGR03647">
    <property type="entry name" value="Na_symport_sm"/>
    <property type="match status" value="1"/>
</dbReference>
<dbReference type="EMBL" id="JBHTCM010000018">
    <property type="protein sequence ID" value="MFC7334635.1"/>
    <property type="molecule type" value="Genomic_DNA"/>
</dbReference>
<comment type="caution">
    <text evidence="3">The sequence shown here is derived from an EMBL/GenBank/DDBJ whole genome shotgun (WGS) entry which is preliminary data.</text>
</comment>
<proteinExistence type="predicted"/>
<keyword evidence="1" id="KW-0472">Membrane</keyword>
<feature type="transmembrane region" description="Helical" evidence="1">
    <location>
        <begin position="53"/>
        <end position="75"/>
    </location>
</feature>
<name>A0ABW2L076_9PROT</name>
<organism evidence="3 4">
    <name type="scientific">Rhodocista pekingensis</name>
    <dbReference type="NCBI Taxonomy" id="201185"/>
    <lineage>
        <taxon>Bacteria</taxon>
        <taxon>Pseudomonadati</taxon>
        <taxon>Pseudomonadota</taxon>
        <taxon>Alphaproteobacteria</taxon>
        <taxon>Rhodospirillales</taxon>
        <taxon>Azospirillaceae</taxon>
        <taxon>Rhodocista</taxon>
    </lineage>
</organism>
<dbReference type="Pfam" id="PF13937">
    <property type="entry name" value="DUF4212"/>
    <property type="match status" value="1"/>
</dbReference>
<keyword evidence="1" id="KW-0812">Transmembrane</keyword>
<sequence length="89" mass="10212">MEGADLEARSRAYWRANVRTVLFCLAIWFVASYGAGILLVEPLNAIQIGGFPLGFWFAQQGSILVFLVLIAFYAWRMNRLDREYDVHEP</sequence>
<evidence type="ECO:0000259" key="2">
    <source>
        <dbReference type="Pfam" id="PF13937"/>
    </source>
</evidence>
<reference evidence="4" key="1">
    <citation type="journal article" date="2019" name="Int. J. Syst. Evol. Microbiol.">
        <title>The Global Catalogue of Microorganisms (GCM) 10K type strain sequencing project: providing services to taxonomists for standard genome sequencing and annotation.</title>
        <authorList>
            <consortium name="The Broad Institute Genomics Platform"/>
            <consortium name="The Broad Institute Genome Sequencing Center for Infectious Disease"/>
            <person name="Wu L."/>
            <person name="Ma J."/>
        </authorList>
    </citation>
    <scope>NUCLEOTIDE SEQUENCE [LARGE SCALE GENOMIC DNA]</scope>
    <source>
        <strain evidence="4">CGMCC 1.16275</strain>
    </source>
</reference>
<feature type="transmembrane region" description="Helical" evidence="1">
    <location>
        <begin position="21"/>
        <end position="41"/>
    </location>
</feature>